<gene>
    <name evidence="1" type="ORF">LTR37_011518</name>
</gene>
<dbReference type="EMBL" id="JAUTXU010000101">
    <property type="protein sequence ID" value="KAK3708422.1"/>
    <property type="molecule type" value="Genomic_DNA"/>
</dbReference>
<dbReference type="Proteomes" id="UP001281147">
    <property type="component" value="Unassembled WGS sequence"/>
</dbReference>
<comment type="caution">
    <text evidence="1">The sequence shown here is derived from an EMBL/GenBank/DDBJ whole genome shotgun (WGS) entry which is preliminary data.</text>
</comment>
<protein>
    <submittedName>
        <fullName evidence="1">Uncharacterized protein</fullName>
    </submittedName>
</protein>
<sequence length="128" mass="13585">MATLHTLLRVAPNVFATMFVGFGVNYILSPQSALTFFELDYPTLSTSQKQTTDALLAVIGVRDIFMGLAIYAVAYFGTPKALGWITVAAAGVAGADGLVCKVFPGSGEWNHWGYAPMVAVVGLLLALR</sequence>
<proteinExistence type="predicted"/>
<evidence type="ECO:0000313" key="2">
    <source>
        <dbReference type="Proteomes" id="UP001281147"/>
    </source>
</evidence>
<reference evidence="1" key="1">
    <citation type="submission" date="2023-07" db="EMBL/GenBank/DDBJ databases">
        <title>Black Yeasts Isolated from many extreme environments.</title>
        <authorList>
            <person name="Coleine C."/>
            <person name="Stajich J.E."/>
            <person name="Selbmann L."/>
        </authorList>
    </citation>
    <scope>NUCLEOTIDE SEQUENCE</scope>
    <source>
        <strain evidence="1">CCFEE 5714</strain>
    </source>
</reference>
<organism evidence="1 2">
    <name type="scientific">Vermiconidia calcicola</name>
    <dbReference type="NCBI Taxonomy" id="1690605"/>
    <lineage>
        <taxon>Eukaryota</taxon>
        <taxon>Fungi</taxon>
        <taxon>Dikarya</taxon>
        <taxon>Ascomycota</taxon>
        <taxon>Pezizomycotina</taxon>
        <taxon>Dothideomycetes</taxon>
        <taxon>Dothideomycetidae</taxon>
        <taxon>Mycosphaerellales</taxon>
        <taxon>Extremaceae</taxon>
        <taxon>Vermiconidia</taxon>
    </lineage>
</organism>
<keyword evidence="2" id="KW-1185">Reference proteome</keyword>
<accession>A0ACC3N2A9</accession>
<name>A0ACC3N2A9_9PEZI</name>
<evidence type="ECO:0000313" key="1">
    <source>
        <dbReference type="EMBL" id="KAK3708422.1"/>
    </source>
</evidence>